<evidence type="ECO:0000256" key="1">
    <source>
        <dbReference type="ARBA" id="ARBA00001917"/>
    </source>
</evidence>
<dbReference type="PANTHER" id="PTHR33798:SF5">
    <property type="entry name" value="FLAVIN REDUCTASE LIKE DOMAIN-CONTAINING PROTEIN"/>
    <property type="match status" value="1"/>
</dbReference>
<comment type="cofactor">
    <cofactor evidence="1">
        <name>FMN</name>
        <dbReference type="ChEBI" id="CHEBI:58210"/>
    </cofactor>
</comment>
<dbReference type="RefSeq" id="WP_202686799.1">
    <property type="nucleotide sequence ID" value="NZ_JAESVN010000001.1"/>
</dbReference>
<keyword evidence="7" id="KW-1185">Reference proteome</keyword>
<evidence type="ECO:0000256" key="3">
    <source>
        <dbReference type="ARBA" id="ARBA00022643"/>
    </source>
</evidence>
<comment type="similarity">
    <text evidence="4">Belongs to the flavoredoxin family.</text>
</comment>
<organism evidence="6 7">
    <name type="scientific">Szabonella alba</name>
    <dbReference type="NCBI Taxonomy" id="2804194"/>
    <lineage>
        <taxon>Bacteria</taxon>
        <taxon>Pseudomonadati</taxon>
        <taxon>Pseudomonadota</taxon>
        <taxon>Alphaproteobacteria</taxon>
        <taxon>Rhodobacterales</taxon>
        <taxon>Paracoccaceae</taxon>
        <taxon>Szabonella</taxon>
    </lineage>
</organism>
<evidence type="ECO:0000259" key="5">
    <source>
        <dbReference type="SMART" id="SM00903"/>
    </source>
</evidence>
<evidence type="ECO:0000256" key="4">
    <source>
        <dbReference type="ARBA" id="ARBA00038054"/>
    </source>
</evidence>
<dbReference type="SUPFAM" id="SSF50475">
    <property type="entry name" value="FMN-binding split barrel"/>
    <property type="match status" value="1"/>
</dbReference>
<dbReference type="GO" id="GO:0010181">
    <property type="term" value="F:FMN binding"/>
    <property type="evidence" value="ECO:0007669"/>
    <property type="project" value="InterPro"/>
</dbReference>
<dbReference type="SMART" id="SM00903">
    <property type="entry name" value="Flavin_Reduct"/>
    <property type="match status" value="1"/>
</dbReference>
<sequence length="207" mass="21633">MNFDVADLPPGLAYKLLTATIVPRPIGWVSTIGPGGAVNLAPFSFFNAMGGAPPVVALGLMRAPAGGRKDTARNIADQGEFVVNLVSEDLLPQMSMTSAPLPPEESELEAAGLTALASVHIAPPRLAESPVSFECRTLHCLETGPDQILVVGSVLAIHVADRFVLDAERGHIDTPALGLVARMHGAGWYARSSDLVQLDRPAGGGRL</sequence>
<gene>
    <name evidence="6" type="ORF">JL811_02925</name>
</gene>
<keyword evidence="2" id="KW-0285">Flavoprotein</keyword>
<evidence type="ECO:0000256" key="2">
    <source>
        <dbReference type="ARBA" id="ARBA00022630"/>
    </source>
</evidence>
<dbReference type="InterPro" id="IPR012349">
    <property type="entry name" value="Split_barrel_FMN-bd"/>
</dbReference>
<keyword evidence="3" id="KW-0288">FMN</keyword>
<comment type="caution">
    <text evidence="6">The sequence shown here is derived from an EMBL/GenBank/DDBJ whole genome shotgun (WGS) entry which is preliminary data.</text>
</comment>
<dbReference type="GO" id="GO:0016646">
    <property type="term" value="F:oxidoreductase activity, acting on the CH-NH group of donors, NAD or NADP as acceptor"/>
    <property type="evidence" value="ECO:0007669"/>
    <property type="project" value="UniProtKB-ARBA"/>
</dbReference>
<dbReference type="AlphaFoldDB" id="A0A8K0V699"/>
<dbReference type="PANTHER" id="PTHR33798">
    <property type="entry name" value="FLAVOPROTEIN OXYGENASE"/>
    <property type="match status" value="1"/>
</dbReference>
<accession>A0A8K0V699</accession>
<name>A0A8K0V699_9RHOB</name>
<reference evidence="6" key="1">
    <citation type="submission" date="2021-01" db="EMBL/GenBank/DDBJ databases">
        <title>Tabrizicola alba sp. nov. a motile alkaliphilic bacterium isolated from a soda lake.</title>
        <authorList>
            <person name="Szuroczki S."/>
            <person name="Abbaszade G."/>
            <person name="Schumann P."/>
            <person name="Toth E."/>
        </authorList>
    </citation>
    <scope>NUCLEOTIDE SEQUENCE</scope>
    <source>
        <strain evidence="6">DMG-N-6</strain>
    </source>
</reference>
<dbReference type="Proteomes" id="UP000648908">
    <property type="component" value="Unassembled WGS sequence"/>
</dbReference>
<protein>
    <submittedName>
        <fullName evidence="6">Flavin reductase family protein</fullName>
    </submittedName>
</protein>
<evidence type="ECO:0000313" key="7">
    <source>
        <dbReference type="Proteomes" id="UP000648908"/>
    </source>
</evidence>
<dbReference type="InterPro" id="IPR002563">
    <property type="entry name" value="Flavin_Rdtase-like_dom"/>
</dbReference>
<dbReference type="Gene3D" id="2.30.110.10">
    <property type="entry name" value="Electron Transport, Fmn-binding Protein, Chain A"/>
    <property type="match status" value="1"/>
</dbReference>
<dbReference type="EMBL" id="JAESVN010000001">
    <property type="protein sequence ID" value="MBL4916163.1"/>
    <property type="molecule type" value="Genomic_DNA"/>
</dbReference>
<feature type="domain" description="Flavin reductase like" evidence="5">
    <location>
        <begin position="19"/>
        <end position="173"/>
    </location>
</feature>
<proteinExistence type="inferred from homology"/>
<dbReference type="Pfam" id="PF01613">
    <property type="entry name" value="Flavin_Reduct"/>
    <property type="match status" value="1"/>
</dbReference>
<evidence type="ECO:0000313" key="6">
    <source>
        <dbReference type="EMBL" id="MBL4916163.1"/>
    </source>
</evidence>